<dbReference type="OrthoDB" id="7445868at2"/>
<evidence type="ECO:0000313" key="1">
    <source>
        <dbReference type="EMBL" id="PRZ45191.1"/>
    </source>
</evidence>
<dbReference type="Gene3D" id="3.40.50.150">
    <property type="entry name" value="Vaccinia Virus protein VP39"/>
    <property type="match status" value="1"/>
</dbReference>
<dbReference type="RefSeq" id="WP_106165232.1">
    <property type="nucleotide sequence ID" value="NZ_PVUF01000017.1"/>
</dbReference>
<dbReference type="InterPro" id="IPR029063">
    <property type="entry name" value="SAM-dependent_MTases_sf"/>
</dbReference>
<name>A0A2T1A9C8_TRISK</name>
<comment type="caution">
    <text evidence="1">The sequence shown here is derived from an EMBL/GenBank/DDBJ whole genome shotgun (WGS) entry which is preliminary data.</text>
</comment>
<evidence type="ECO:0008006" key="3">
    <source>
        <dbReference type="Google" id="ProtNLM"/>
    </source>
</evidence>
<protein>
    <recommendedName>
        <fullName evidence="3">Class I SAM-dependent methyltransferase</fullName>
    </recommendedName>
</protein>
<dbReference type="EMBL" id="PVUF01000017">
    <property type="protein sequence ID" value="PRZ45191.1"/>
    <property type="molecule type" value="Genomic_DNA"/>
</dbReference>
<gene>
    <name evidence="1" type="ORF">CLV89_11774</name>
</gene>
<sequence>MDTSASDVAPVERPKLTFAPEVCTWLEDHYANADVILEYGSGGSTVLGAEMPGKTLYSVESSRDWHDMMQRYFDQNDVPSPPLLHYVNIGRTGKWGLPVDNEHHHRFHKYPLSVWDLEGFRHPDLILIDGRFRVACALTAMLRCTRKVTLLFDDYRDRKRYQVLEEFLDLKEMRGFMARFEIEPTALPREHMTRIIGLFARAF</sequence>
<organism evidence="1 2">
    <name type="scientific">Tritonibacter scottomollicae</name>
    <name type="common">Epibacterium scottomollicae</name>
    <dbReference type="NCBI Taxonomy" id="483013"/>
    <lineage>
        <taxon>Bacteria</taxon>
        <taxon>Pseudomonadati</taxon>
        <taxon>Pseudomonadota</taxon>
        <taxon>Alphaproteobacteria</taxon>
        <taxon>Rhodobacterales</taxon>
        <taxon>Paracoccaceae</taxon>
        <taxon>Tritonibacter</taxon>
    </lineage>
</organism>
<proteinExistence type="predicted"/>
<reference evidence="1 2" key="1">
    <citation type="submission" date="2018-03" db="EMBL/GenBank/DDBJ databases">
        <title>Genomic Encyclopedia of Archaeal and Bacterial Type Strains, Phase II (KMG-II): from individual species to whole genera.</title>
        <authorList>
            <person name="Goeker M."/>
        </authorList>
    </citation>
    <scope>NUCLEOTIDE SEQUENCE [LARGE SCALE GENOMIC DNA]</scope>
    <source>
        <strain evidence="1 2">DSM 25328</strain>
    </source>
</reference>
<dbReference type="Proteomes" id="UP000237718">
    <property type="component" value="Unassembled WGS sequence"/>
</dbReference>
<dbReference type="AlphaFoldDB" id="A0A2T1A9C8"/>
<accession>A0A2T1A9C8</accession>
<evidence type="ECO:0000313" key="2">
    <source>
        <dbReference type="Proteomes" id="UP000237718"/>
    </source>
</evidence>